<keyword evidence="2" id="KW-0576">Peroxisome</keyword>
<dbReference type="EMBL" id="JAAOAK010000353">
    <property type="protein sequence ID" value="KAF5671078.1"/>
    <property type="molecule type" value="Genomic_DNA"/>
</dbReference>
<protein>
    <recommendedName>
        <fullName evidence="2">Peroxisomal membrane protein PEX16</fullName>
    </recommendedName>
</protein>
<reference evidence="4 5" key="1">
    <citation type="submission" date="2020-05" db="EMBL/GenBank/DDBJ databases">
        <title>Identification and distribution of gene clusters putatively required for synthesis of sphingolipid metabolism inhibitors in phylogenetically diverse species of the filamentous fungus Fusarium.</title>
        <authorList>
            <person name="Kim H.-S."/>
            <person name="Busman M."/>
            <person name="Brown D.W."/>
            <person name="Divon H."/>
            <person name="Uhlig S."/>
            <person name="Proctor R.H."/>
        </authorList>
    </citation>
    <scope>NUCLEOTIDE SEQUENCE [LARGE SCALE GENOMIC DNA]</scope>
    <source>
        <strain evidence="4 5">NRRL 25311</strain>
    </source>
</reference>
<comment type="caution">
    <text evidence="4">The sequence shown here is derived from an EMBL/GenBank/DDBJ whole genome shotgun (WGS) entry which is preliminary data.</text>
</comment>
<dbReference type="Pfam" id="PF08610">
    <property type="entry name" value="Pex16"/>
    <property type="match status" value="1"/>
</dbReference>
<name>A0A8H5TJ81_9HYPO</name>
<comment type="similarity">
    <text evidence="1 2">Belongs to the peroxin-16 family.</text>
</comment>
<gene>
    <name evidence="4" type="ORF">FDENT_11067</name>
</gene>
<feature type="region of interest" description="Disordered" evidence="3">
    <location>
        <begin position="151"/>
        <end position="178"/>
    </location>
</feature>
<feature type="compositionally biased region" description="Acidic residues" evidence="3">
    <location>
        <begin position="123"/>
        <end position="134"/>
    </location>
</feature>
<keyword evidence="2" id="KW-0962">Peroxisome biogenesis</keyword>
<evidence type="ECO:0000313" key="4">
    <source>
        <dbReference type="EMBL" id="KAF5671078.1"/>
    </source>
</evidence>
<dbReference type="PANTHER" id="PTHR13299:SF0">
    <property type="entry name" value="PEROXISOMAL MEMBRANE PROTEIN PEX16"/>
    <property type="match status" value="1"/>
</dbReference>
<keyword evidence="5" id="KW-1185">Reference proteome</keyword>
<evidence type="ECO:0000256" key="2">
    <source>
        <dbReference type="RuleBase" id="RU365003"/>
    </source>
</evidence>
<dbReference type="GO" id="GO:0005778">
    <property type="term" value="C:peroxisomal membrane"/>
    <property type="evidence" value="ECO:0007669"/>
    <property type="project" value="UniProtKB-SubCell"/>
</dbReference>
<feature type="region of interest" description="Disordered" evidence="3">
    <location>
        <begin position="111"/>
        <end position="138"/>
    </location>
</feature>
<accession>A0A8H5TJ81</accession>
<proteinExistence type="inferred from homology"/>
<comment type="subcellular location">
    <subcellularLocation>
        <location evidence="2">Peroxisome membrane</location>
    </subcellularLocation>
</comment>
<dbReference type="InterPro" id="IPR013919">
    <property type="entry name" value="Pex16"/>
</dbReference>
<sequence length="329" mass="36346">MPLDVPEAEAEAFPVLKDKVAIITGGAQGMGKATIEPSGEPVCLSITKAGTKPPCARHKMVVYTELLCEMAANRKGGERTRWSVVVRLEAIKAVCRLILLRVTRSRPLVSPVLPKREPVPEESSAEEAEAEDGDGVARSESELMDEVDAHGTIVDRSTTVTASSNANSNIPPHEREWTMPRTGVSLPSLPNPGDIKPAFELLNRLRGSSQATEILHILAPLLYALALARSRTRNNVSSRCSWTPWLLGVATELAARQLRDRSLRVTVLERDEWDRRGWAMGWWAMRGAFYENVTKGVVRKVSGKLPGFLAGILDDYEYLWDNYWFATSA</sequence>
<dbReference type="GO" id="GO:0007031">
    <property type="term" value="P:peroxisome organization"/>
    <property type="evidence" value="ECO:0007669"/>
    <property type="project" value="UniProtKB-KW"/>
</dbReference>
<organism evidence="4 5">
    <name type="scientific">Fusarium denticulatum</name>
    <dbReference type="NCBI Taxonomy" id="48507"/>
    <lineage>
        <taxon>Eukaryota</taxon>
        <taxon>Fungi</taxon>
        <taxon>Dikarya</taxon>
        <taxon>Ascomycota</taxon>
        <taxon>Pezizomycotina</taxon>
        <taxon>Sordariomycetes</taxon>
        <taxon>Hypocreomycetidae</taxon>
        <taxon>Hypocreales</taxon>
        <taxon>Nectriaceae</taxon>
        <taxon>Fusarium</taxon>
        <taxon>Fusarium fujikuroi species complex</taxon>
    </lineage>
</organism>
<evidence type="ECO:0000313" key="5">
    <source>
        <dbReference type="Proteomes" id="UP000562682"/>
    </source>
</evidence>
<feature type="compositionally biased region" description="Low complexity" evidence="3">
    <location>
        <begin position="157"/>
        <end position="169"/>
    </location>
</feature>
<evidence type="ECO:0000256" key="1">
    <source>
        <dbReference type="ARBA" id="ARBA00009505"/>
    </source>
</evidence>
<dbReference type="AlphaFoldDB" id="A0A8H5TJ81"/>
<dbReference type="PANTHER" id="PTHR13299">
    <property type="entry name" value="PEROXISOMAL MEMBRANE PROTEIN PEX16"/>
    <property type="match status" value="1"/>
</dbReference>
<dbReference type="Proteomes" id="UP000562682">
    <property type="component" value="Unassembled WGS sequence"/>
</dbReference>
<evidence type="ECO:0000256" key="3">
    <source>
        <dbReference type="SAM" id="MobiDB-lite"/>
    </source>
</evidence>